<dbReference type="SUPFAM" id="SSF52949">
    <property type="entry name" value="Macro domain-like"/>
    <property type="match status" value="1"/>
</dbReference>
<evidence type="ECO:0000256" key="4">
    <source>
        <dbReference type="ARBA" id="ARBA00022801"/>
    </source>
</evidence>
<dbReference type="CDD" id="cd03331">
    <property type="entry name" value="Macro_Poa1p-like_SNF2"/>
    <property type="match status" value="1"/>
</dbReference>
<dbReference type="RefSeq" id="XP_072622821.1">
    <property type="nucleotide sequence ID" value="XM_072766720.1"/>
</dbReference>
<evidence type="ECO:0000256" key="5">
    <source>
        <dbReference type="ARBA" id="ARBA00022840"/>
    </source>
</evidence>
<keyword evidence="3" id="KW-0547">Nucleotide-binding</keyword>
<feature type="domain" description="Macro" evidence="8">
    <location>
        <begin position="655"/>
        <end position="847"/>
    </location>
</feature>
<protein>
    <submittedName>
        <fullName evidence="12">Chromodomain-helicase-DNA-binding protein 1-like isoform X2</fullName>
    </submittedName>
</protein>
<evidence type="ECO:0000313" key="11">
    <source>
        <dbReference type="Proteomes" id="UP001652641"/>
    </source>
</evidence>
<dbReference type="PROSITE" id="PS00690">
    <property type="entry name" value="DEAH_ATP_HELICASE"/>
    <property type="match status" value="1"/>
</dbReference>
<name>A0ABM5B710_VULVU</name>
<accession>A0ABM5B710</accession>
<dbReference type="InterPro" id="IPR002589">
    <property type="entry name" value="Macro_dom"/>
</dbReference>
<evidence type="ECO:0000256" key="7">
    <source>
        <dbReference type="SAM" id="MobiDB-lite"/>
    </source>
</evidence>
<dbReference type="InterPro" id="IPR049730">
    <property type="entry name" value="SNF2/RAD54-like_C"/>
</dbReference>
<evidence type="ECO:0000256" key="3">
    <source>
        <dbReference type="ARBA" id="ARBA00022741"/>
    </source>
</evidence>
<dbReference type="InterPro" id="IPR038718">
    <property type="entry name" value="SNF2-like_sf"/>
</dbReference>
<keyword evidence="11" id="KW-1185">Reference proteome</keyword>
<evidence type="ECO:0000256" key="2">
    <source>
        <dbReference type="ARBA" id="ARBA00007025"/>
    </source>
</evidence>
<reference evidence="12" key="1">
    <citation type="submission" date="2025-08" db="UniProtKB">
        <authorList>
            <consortium name="RefSeq"/>
        </authorList>
    </citation>
    <scope>IDENTIFICATION</scope>
    <source>
        <tissue evidence="12">Cell line</tissue>
    </source>
</reference>
<dbReference type="CDD" id="cd18006">
    <property type="entry name" value="DEXHc_CHD1L"/>
    <property type="match status" value="1"/>
</dbReference>
<evidence type="ECO:0000259" key="9">
    <source>
        <dbReference type="PROSITE" id="PS51192"/>
    </source>
</evidence>
<dbReference type="SUPFAM" id="SSF52540">
    <property type="entry name" value="P-loop containing nucleoside triphosphate hydrolases"/>
    <property type="match status" value="2"/>
</dbReference>
<comment type="similarity">
    <text evidence="2">Belongs to the SNF2/RAD54 helicase family.</text>
</comment>
<dbReference type="PANTHER" id="PTHR47157">
    <property type="entry name" value="CHROMODOMAIN-HELICASE-DNA-BINDING PROTEIN 1-LIKE"/>
    <property type="match status" value="1"/>
</dbReference>
<feature type="region of interest" description="Disordered" evidence="7">
    <location>
        <begin position="573"/>
        <end position="615"/>
    </location>
</feature>
<keyword evidence="6" id="KW-0539">Nucleus</keyword>
<feature type="domain" description="Helicase ATP-binding" evidence="9">
    <location>
        <begin position="60"/>
        <end position="225"/>
    </location>
</feature>
<organism evidence="11 12">
    <name type="scientific">Vulpes vulpes</name>
    <name type="common">Red fox</name>
    <dbReference type="NCBI Taxonomy" id="9627"/>
    <lineage>
        <taxon>Eukaryota</taxon>
        <taxon>Metazoa</taxon>
        <taxon>Chordata</taxon>
        <taxon>Craniata</taxon>
        <taxon>Vertebrata</taxon>
        <taxon>Euteleostomi</taxon>
        <taxon>Mammalia</taxon>
        <taxon>Eutheria</taxon>
        <taxon>Laurasiatheria</taxon>
        <taxon>Carnivora</taxon>
        <taxon>Caniformia</taxon>
        <taxon>Canidae</taxon>
        <taxon>Vulpes</taxon>
    </lineage>
</organism>
<dbReference type="InterPro" id="IPR001650">
    <property type="entry name" value="Helicase_C-like"/>
</dbReference>
<dbReference type="Pfam" id="PF00176">
    <property type="entry name" value="SNF2-rel_dom"/>
    <property type="match status" value="1"/>
</dbReference>
<dbReference type="InterPro" id="IPR027417">
    <property type="entry name" value="P-loop_NTPase"/>
</dbReference>
<dbReference type="GeneID" id="112907672"/>
<dbReference type="InterPro" id="IPR031053">
    <property type="entry name" value="ALC1"/>
</dbReference>
<feature type="compositionally biased region" description="Acidic residues" evidence="7">
    <location>
        <begin position="640"/>
        <end position="659"/>
    </location>
</feature>
<keyword evidence="5" id="KW-0067">ATP-binding</keyword>
<dbReference type="PROSITE" id="PS51194">
    <property type="entry name" value="HELICASE_CTER"/>
    <property type="match status" value="1"/>
</dbReference>
<evidence type="ECO:0000259" key="10">
    <source>
        <dbReference type="PROSITE" id="PS51194"/>
    </source>
</evidence>
<gene>
    <name evidence="12" type="primary">CHD1L</name>
</gene>
<feature type="domain" description="Helicase C-terminal" evidence="10">
    <location>
        <begin position="301"/>
        <end position="463"/>
    </location>
</feature>
<dbReference type="InterPro" id="IPR000330">
    <property type="entry name" value="SNF2_N"/>
</dbReference>
<dbReference type="SMART" id="SM00487">
    <property type="entry name" value="DEXDc"/>
    <property type="match status" value="1"/>
</dbReference>
<dbReference type="PROSITE" id="PS51192">
    <property type="entry name" value="HELICASE_ATP_BIND_1"/>
    <property type="match status" value="1"/>
</dbReference>
<dbReference type="Gene3D" id="3.40.50.300">
    <property type="entry name" value="P-loop containing nucleotide triphosphate hydrolases"/>
    <property type="match status" value="1"/>
</dbReference>
<feature type="region of interest" description="Disordered" evidence="7">
    <location>
        <begin position="637"/>
        <end position="659"/>
    </location>
</feature>
<evidence type="ECO:0000259" key="8">
    <source>
        <dbReference type="PROSITE" id="PS51154"/>
    </source>
</evidence>
<evidence type="ECO:0000256" key="6">
    <source>
        <dbReference type="ARBA" id="ARBA00023242"/>
    </source>
</evidence>
<dbReference type="Gene3D" id="3.40.220.10">
    <property type="entry name" value="Leucine Aminopeptidase, subunit E, domain 1"/>
    <property type="match status" value="1"/>
</dbReference>
<dbReference type="Gene3D" id="3.40.50.10810">
    <property type="entry name" value="Tandem AAA-ATPase domain"/>
    <property type="match status" value="1"/>
</dbReference>
<dbReference type="InterPro" id="IPR002464">
    <property type="entry name" value="DNA/RNA_helicase_DEAH_CS"/>
</dbReference>
<dbReference type="InterPro" id="IPR014001">
    <property type="entry name" value="Helicase_ATP-bd"/>
</dbReference>
<dbReference type="PANTHER" id="PTHR47157:SF1">
    <property type="entry name" value="CHROMODOMAIN-HELICASE-DNA-BINDING PROTEIN 1-LIKE"/>
    <property type="match status" value="1"/>
</dbReference>
<dbReference type="Pfam" id="PF00271">
    <property type="entry name" value="Helicase_C"/>
    <property type="match status" value="1"/>
</dbReference>
<dbReference type="CDD" id="cd18793">
    <property type="entry name" value="SF2_C_SNF"/>
    <property type="match status" value="1"/>
</dbReference>
<evidence type="ECO:0000256" key="1">
    <source>
        <dbReference type="ARBA" id="ARBA00004123"/>
    </source>
</evidence>
<dbReference type="SMART" id="SM00490">
    <property type="entry name" value="HELICc"/>
    <property type="match status" value="1"/>
</dbReference>
<dbReference type="InterPro" id="IPR043472">
    <property type="entry name" value="Macro_dom-like"/>
</dbReference>
<keyword evidence="4" id="KW-0378">Hydrolase</keyword>
<comment type="subcellular location">
    <subcellularLocation>
        <location evidence="1">Nucleus</location>
    </subcellularLocation>
</comment>
<feature type="compositionally biased region" description="Basic and acidic residues" evidence="7">
    <location>
        <begin position="598"/>
        <end position="615"/>
    </location>
</feature>
<evidence type="ECO:0000313" key="12">
    <source>
        <dbReference type="RefSeq" id="XP_072622821.1"/>
    </source>
</evidence>
<sequence>MERPGPGRSGGDMPGFLRAVQSRSRGEAARARVQEQDLQQWGLTGIRLRSYQLEGVNWLARCFHCQNGCILGDEMGLGKTCQTIALFIYLAGRLNDEGPFLILCPLSVLSNWTEEMERFAPGLSCVMYAGDKEERARLQQDLKQESRFHVLLTTYEICLKDSSFLKSFPWSVLVVDEAHRLKNQNSLLHKTLLEFSVVFSLLLTGTPIQNSLQELYSLLSFVEPDLFPKEQVGDFVQRYQDIEKESDSDAFESEMAKKVKLQNVLSQLRKCVDHPYLFEGVEPEPFEIGDHLIEASGKLHLLDKLLAFLYSRGHRVLLFSQMTQMLDILQDYMDYRGYSYERVDGSVRGEERHLAIKNFGQQPVFIFLLSTRAGGVGMNLTAADTVIFVDSDFNPQNDLQAAARAHRIGQNKSVKVIRLIGRDTVEEIVCRKAASKLQLTNAIIEGGHFTLGAQKPAADADLQLSEILKFGLDKLLSSQGSTMDEIDLERILGETKNGQWISDALATTEGGVREQEEGKNHMYLFEGKDYSKEPSKEDRKSFEQLVNLQKTFLEKTTQEGRLLRNKGNVLLPGLSEESTKRKRILSPEELEDRRKKRQEAAAKRKRLMEEKKRKKEKVEHEKKMVWWESNNYQSFCLPSEESEPEDLEDQEDESSAQLDYEDPDSTAIKYVRGDVTHPQAGAEDAVIVHCVDDSGRWGRGGLFTALETRSAEPRRIYELAGKMKDLNLGGVLLFPVDDKESRNKGQDLLALIVAQHRDRSNVLSGIKMAALEEGLKKIYLAAKKKKASVHLPRIGHATKAFNWYGTERLIRKHLAAKGIPTYIYYFPRSRVAVLHPQSSSSPRQLIP</sequence>
<dbReference type="PROSITE" id="PS51154">
    <property type="entry name" value="MACRO"/>
    <property type="match status" value="1"/>
</dbReference>
<proteinExistence type="inferred from homology"/>
<dbReference type="Proteomes" id="UP001652641">
    <property type="component" value="Chromosome 8"/>
</dbReference>